<comment type="caution">
    <text evidence="2">The sequence shown here is derived from an EMBL/GenBank/DDBJ whole genome shotgun (WGS) entry which is preliminary data.</text>
</comment>
<protein>
    <submittedName>
        <fullName evidence="2">Uncharacterized protein (TIGR01244 family)</fullName>
    </submittedName>
</protein>
<dbReference type="SUPFAM" id="SSF52799">
    <property type="entry name" value="(Phosphotyrosine protein) phosphatases II"/>
    <property type="match status" value="1"/>
</dbReference>
<dbReference type="InterPro" id="IPR029021">
    <property type="entry name" value="Prot-tyrosine_phosphatase-like"/>
</dbReference>
<feature type="domain" description="Beta-lactamase hydrolase-like protein phosphatase-like" evidence="1">
    <location>
        <begin position="2"/>
        <end position="107"/>
    </location>
</feature>
<dbReference type="CDD" id="cd14503">
    <property type="entry name" value="PTP-bact"/>
    <property type="match status" value="1"/>
</dbReference>
<dbReference type="Pfam" id="PF04273">
    <property type="entry name" value="BLH_phosphatase"/>
    <property type="match status" value="1"/>
</dbReference>
<organism evidence="2 3">
    <name type="scientific">Parvularcula dongshanensis</name>
    <dbReference type="NCBI Taxonomy" id="1173995"/>
    <lineage>
        <taxon>Bacteria</taxon>
        <taxon>Pseudomonadati</taxon>
        <taxon>Pseudomonadota</taxon>
        <taxon>Alphaproteobacteria</taxon>
        <taxon>Parvularculales</taxon>
        <taxon>Parvularculaceae</taxon>
        <taxon>Parvularcula</taxon>
    </lineage>
</organism>
<dbReference type="RefSeq" id="WP_183817594.1">
    <property type="nucleotide sequence ID" value="NZ_JACHOB010000003.1"/>
</dbReference>
<evidence type="ECO:0000313" key="3">
    <source>
        <dbReference type="Proteomes" id="UP000563524"/>
    </source>
</evidence>
<dbReference type="InterPro" id="IPR005939">
    <property type="entry name" value="BLH_phosphatase-like"/>
</dbReference>
<proteinExistence type="predicted"/>
<dbReference type="Gene3D" id="3.90.190.10">
    <property type="entry name" value="Protein tyrosine phosphatase superfamily"/>
    <property type="match status" value="1"/>
</dbReference>
<dbReference type="NCBIfam" id="TIGR01244">
    <property type="entry name" value="TIGR01244 family sulfur transferase"/>
    <property type="match status" value="1"/>
</dbReference>
<evidence type="ECO:0000313" key="2">
    <source>
        <dbReference type="EMBL" id="MBB4659215.1"/>
    </source>
</evidence>
<evidence type="ECO:0000259" key="1">
    <source>
        <dbReference type="Pfam" id="PF04273"/>
    </source>
</evidence>
<gene>
    <name evidence="2" type="ORF">GGQ59_001740</name>
</gene>
<dbReference type="Proteomes" id="UP000563524">
    <property type="component" value="Unassembled WGS sequence"/>
</dbReference>
<name>A0A840I4F6_9PROT</name>
<sequence>MFHTLEDEVAVSPQITASDVAEAARQGYKTIVSNRPDGEEPGQPDAAAIAAAAEAAGLRFVHVPIGREGPSPLDVEAMAAAIDASGKTLAYCRSGMRSATLWALARARQGQEADTLIARARDAGYDLSGLRGHLS</sequence>
<keyword evidence="3" id="KW-1185">Reference proteome</keyword>
<dbReference type="GO" id="GO:0016787">
    <property type="term" value="F:hydrolase activity"/>
    <property type="evidence" value="ECO:0007669"/>
    <property type="project" value="InterPro"/>
</dbReference>
<dbReference type="EMBL" id="JACHOB010000003">
    <property type="protein sequence ID" value="MBB4659215.1"/>
    <property type="molecule type" value="Genomic_DNA"/>
</dbReference>
<accession>A0A840I4F6</accession>
<reference evidence="2 3" key="1">
    <citation type="submission" date="2020-08" db="EMBL/GenBank/DDBJ databases">
        <title>Genomic Encyclopedia of Type Strains, Phase IV (KMG-IV): sequencing the most valuable type-strain genomes for metagenomic binning, comparative biology and taxonomic classification.</title>
        <authorList>
            <person name="Goeker M."/>
        </authorList>
    </citation>
    <scope>NUCLEOTIDE SEQUENCE [LARGE SCALE GENOMIC DNA]</scope>
    <source>
        <strain evidence="2 3">DSM 102850</strain>
    </source>
</reference>
<dbReference type="AlphaFoldDB" id="A0A840I4F6"/>